<evidence type="ECO:0000256" key="5">
    <source>
        <dbReference type="ARBA" id="ARBA00023098"/>
    </source>
</evidence>
<keyword evidence="6 10" id="KW-0594">Phospholipid biosynthesis</keyword>
<comment type="subunit">
    <text evidence="9 10">Homodimer. Probably interacts with PlsY.</text>
</comment>
<sequence length="328" mass="35980">MRLAIDVLSGDYAPLEIIKGINDFAKTNEDVKFILIGNENDIKNFEIPKNAEIIHTDEKIEMHEPPMEAFKNKKNSPMGIGLTLQKEGKADAFLSAGNTGALVAFSLFTLGRLKGVKRPALATFFPTKKGHTLVLDVGANSDTKPEFLYQFAIMGSVYMNKVYGIENPSVGLLSMGEEKMKGSGLIQEAHRLLEEGKNKGLLNFYGNIEGHDILEGVTDICVMDGFTGNAILKFGESLVEFITSFLKEEASKSFKVMIGAAIMKPVLKDLLKKVNYEEYGGAVVLGVDGISVKCHGKSKAPAVKSAITLTYKFYKEKVNEIVKEELEI</sequence>
<dbReference type="PIRSF" id="PIRSF002465">
    <property type="entry name" value="Phsphlp_syn_PlsX"/>
    <property type="match status" value="1"/>
</dbReference>
<evidence type="ECO:0000256" key="8">
    <source>
        <dbReference type="ARBA" id="ARBA00024069"/>
    </source>
</evidence>
<comment type="function">
    <text evidence="10">Catalyzes the reversible formation of acyl-phosphate (acyl-PO(4)) from acyl-[acyl-carrier-protein] (acyl-ACP). This enzyme utilizes acyl-ACP as fatty acyl donor, but not acyl-CoA.</text>
</comment>
<keyword evidence="4 10" id="KW-0808">Transferase</keyword>
<dbReference type="EC" id="2.3.1.274" evidence="8 10"/>
<dbReference type="NCBIfam" id="TIGR00182">
    <property type="entry name" value="plsX"/>
    <property type="match status" value="1"/>
</dbReference>
<evidence type="ECO:0000256" key="1">
    <source>
        <dbReference type="ARBA" id="ARBA00001232"/>
    </source>
</evidence>
<dbReference type="GO" id="GO:0008654">
    <property type="term" value="P:phospholipid biosynthetic process"/>
    <property type="evidence" value="ECO:0007669"/>
    <property type="project" value="UniProtKB-KW"/>
</dbReference>
<keyword evidence="7 10" id="KW-1208">Phospholipid metabolism</keyword>
<evidence type="ECO:0000256" key="10">
    <source>
        <dbReference type="HAMAP-Rule" id="MF_00019"/>
    </source>
</evidence>
<keyword evidence="3 10" id="KW-0444">Lipid biosynthesis</keyword>
<keyword evidence="2 10" id="KW-0963">Cytoplasm</keyword>
<evidence type="ECO:0000256" key="2">
    <source>
        <dbReference type="ARBA" id="ARBA00022490"/>
    </source>
</evidence>
<name>A0A7C4YC13_UNCW3</name>
<dbReference type="AlphaFoldDB" id="A0A7C4YC13"/>
<evidence type="ECO:0000313" key="11">
    <source>
        <dbReference type="EMBL" id="HGW91280.1"/>
    </source>
</evidence>
<dbReference type="HAMAP" id="MF_00019">
    <property type="entry name" value="PlsX"/>
    <property type="match status" value="1"/>
</dbReference>
<dbReference type="PANTHER" id="PTHR30100">
    <property type="entry name" value="FATTY ACID/PHOSPHOLIPID SYNTHESIS PROTEIN PLSX"/>
    <property type="match status" value="1"/>
</dbReference>
<evidence type="ECO:0000256" key="3">
    <source>
        <dbReference type="ARBA" id="ARBA00022516"/>
    </source>
</evidence>
<evidence type="ECO:0000256" key="9">
    <source>
        <dbReference type="ARBA" id="ARBA00046608"/>
    </source>
</evidence>
<dbReference type="UniPathway" id="UPA00085"/>
<dbReference type="Pfam" id="PF02504">
    <property type="entry name" value="FA_synthesis"/>
    <property type="match status" value="1"/>
</dbReference>
<dbReference type="InterPro" id="IPR012281">
    <property type="entry name" value="Phospholipid_synth_PlsX-like"/>
</dbReference>
<comment type="similarity">
    <text evidence="10">Belongs to the PlsX family.</text>
</comment>
<evidence type="ECO:0000256" key="6">
    <source>
        <dbReference type="ARBA" id="ARBA00023209"/>
    </source>
</evidence>
<dbReference type="EMBL" id="DTHG01000024">
    <property type="protein sequence ID" value="HGW91280.1"/>
    <property type="molecule type" value="Genomic_DNA"/>
</dbReference>
<gene>
    <name evidence="10 11" type="primary">plsX</name>
    <name evidence="11" type="ORF">ENV67_01910</name>
</gene>
<organism evidence="11">
    <name type="scientific">candidate division WOR-3 bacterium</name>
    <dbReference type="NCBI Taxonomy" id="2052148"/>
    <lineage>
        <taxon>Bacteria</taxon>
        <taxon>Bacteria division WOR-3</taxon>
    </lineage>
</organism>
<dbReference type="GO" id="GO:0043811">
    <property type="term" value="F:phosphate:acyl-[acyl carrier protein] acyltransferase activity"/>
    <property type="evidence" value="ECO:0007669"/>
    <property type="project" value="UniProtKB-UniRule"/>
</dbReference>
<dbReference type="PANTHER" id="PTHR30100:SF1">
    <property type="entry name" value="PHOSPHATE ACYLTRANSFERASE"/>
    <property type="match status" value="1"/>
</dbReference>
<dbReference type="SUPFAM" id="SSF53659">
    <property type="entry name" value="Isocitrate/Isopropylmalate dehydrogenase-like"/>
    <property type="match status" value="1"/>
</dbReference>
<keyword evidence="11" id="KW-0012">Acyltransferase</keyword>
<comment type="subcellular location">
    <subcellularLocation>
        <location evidence="10">Cytoplasm</location>
    </subcellularLocation>
    <text evidence="10">Associated with the membrane possibly through PlsY.</text>
</comment>
<dbReference type="GO" id="GO:0005737">
    <property type="term" value="C:cytoplasm"/>
    <property type="evidence" value="ECO:0007669"/>
    <property type="project" value="UniProtKB-SubCell"/>
</dbReference>
<comment type="pathway">
    <text evidence="10">Lipid metabolism; phospholipid metabolism.</text>
</comment>
<evidence type="ECO:0000256" key="4">
    <source>
        <dbReference type="ARBA" id="ARBA00022679"/>
    </source>
</evidence>
<protein>
    <recommendedName>
        <fullName evidence="8 10">Phosphate acyltransferase</fullName>
        <ecNumber evidence="8 10">2.3.1.274</ecNumber>
    </recommendedName>
    <alternativeName>
        <fullName evidence="10">Acyl-ACP phosphotransacylase</fullName>
    </alternativeName>
    <alternativeName>
        <fullName evidence="10">Acyl-[acyl-carrier-protein]--phosphate acyltransferase</fullName>
    </alternativeName>
    <alternativeName>
        <fullName evidence="10">Phosphate-acyl-ACP acyltransferase</fullName>
    </alternativeName>
</protein>
<accession>A0A7C4YC13</accession>
<dbReference type="Gene3D" id="3.40.718.10">
    <property type="entry name" value="Isopropylmalate Dehydrogenase"/>
    <property type="match status" value="1"/>
</dbReference>
<reference evidence="11" key="1">
    <citation type="journal article" date="2020" name="mSystems">
        <title>Genome- and Community-Level Interaction Insights into Carbon Utilization and Element Cycling Functions of Hydrothermarchaeota in Hydrothermal Sediment.</title>
        <authorList>
            <person name="Zhou Z."/>
            <person name="Liu Y."/>
            <person name="Xu W."/>
            <person name="Pan J."/>
            <person name="Luo Z.H."/>
            <person name="Li M."/>
        </authorList>
    </citation>
    <scope>NUCLEOTIDE SEQUENCE [LARGE SCALE GENOMIC DNA]</scope>
    <source>
        <strain evidence="11">SpSt-780</strain>
    </source>
</reference>
<dbReference type="GO" id="GO:0006633">
    <property type="term" value="P:fatty acid biosynthetic process"/>
    <property type="evidence" value="ECO:0007669"/>
    <property type="project" value="UniProtKB-UniRule"/>
</dbReference>
<comment type="caution">
    <text evidence="11">The sequence shown here is derived from an EMBL/GenBank/DDBJ whole genome shotgun (WGS) entry which is preliminary data.</text>
</comment>
<keyword evidence="5 10" id="KW-0443">Lipid metabolism</keyword>
<evidence type="ECO:0000256" key="7">
    <source>
        <dbReference type="ARBA" id="ARBA00023264"/>
    </source>
</evidence>
<comment type="catalytic activity">
    <reaction evidence="1 10">
        <text>a fatty acyl-[ACP] + phosphate = an acyl phosphate + holo-[ACP]</text>
        <dbReference type="Rhea" id="RHEA:42292"/>
        <dbReference type="Rhea" id="RHEA-COMP:9685"/>
        <dbReference type="Rhea" id="RHEA-COMP:14125"/>
        <dbReference type="ChEBI" id="CHEBI:43474"/>
        <dbReference type="ChEBI" id="CHEBI:59918"/>
        <dbReference type="ChEBI" id="CHEBI:64479"/>
        <dbReference type="ChEBI" id="CHEBI:138651"/>
        <dbReference type="EC" id="2.3.1.274"/>
    </reaction>
</comment>
<proteinExistence type="inferred from homology"/>
<dbReference type="InterPro" id="IPR003664">
    <property type="entry name" value="FA_synthesis"/>
</dbReference>